<comment type="caution">
    <text evidence="2">The sequence shown here is derived from an EMBL/GenBank/DDBJ whole genome shotgun (WGS) entry which is preliminary data.</text>
</comment>
<organism evidence="2 3">
    <name type="scientific">Microbulbifer epialgicus</name>
    <dbReference type="NCBI Taxonomy" id="393907"/>
    <lineage>
        <taxon>Bacteria</taxon>
        <taxon>Pseudomonadati</taxon>
        <taxon>Pseudomonadota</taxon>
        <taxon>Gammaproteobacteria</taxon>
        <taxon>Cellvibrionales</taxon>
        <taxon>Microbulbiferaceae</taxon>
        <taxon>Microbulbifer</taxon>
    </lineage>
</organism>
<evidence type="ECO:0000259" key="1">
    <source>
        <dbReference type="Pfam" id="PF04248"/>
    </source>
</evidence>
<protein>
    <submittedName>
        <fullName evidence="2">DUF427 domain-containing protein</fullName>
    </submittedName>
</protein>
<proteinExistence type="predicted"/>
<dbReference type="RefSeq" id="WP_371840512.1">
    <property type="nucleotide sequence ID" value="NZ_JBGMEK010000054.1"/>
</dbReference>
<dbReference type="PANTHER" id="PTHR34310:SF9">
    <property type="entry name" value="BLR5716 PROTEIN"/>
    <property type="match status" value="1"/>
</dbReference>
<accession>A0ABV4P498</accession>
<reference evidence="2 3" key="1">
    <citation type="submission" date="2024-08" db="EMBL/GenBank/DDBJ databases">
        <authorList>
            <person name="Ishaq N."/>
        </authorList>
    </citation>
    <scope>NUCLEOTIDE SEQUENCE [LARGE SCALE GENOMIC DNA]</scope>
    <source>
        <strain evidence="2 3">DSM 18651</strain>
    </source>
</reference>
<evidence type="ECO:0000313" key="2">
    <source>
        <dbReference type="EMBL" id="MFA0812790.1"/>
    </source>
</evidence>
<name>A0ABV4P498_9GAMM</name>
<gene>
    <name evidence="2" type="ORF">ACCI49_17895</name>
</gene>
<dbReference type="InterPro" id="IPR007361">
    <property type="entry name" value="DUF427"/>
</dbReference>
<keyword evidence="3" id="KW-1185">Reference proteome</keyword>
<dbReference type="InterPro" id="IPR038694">
    <property type="entry name" value="DUF427_sf"/>
</dbReference>
<evidence type="ECO:0000313" key="3">
    <source>
        <dbReference type="Proteomes" id="UP001569428"/>
    </source>
</evidence>
<dbReference type="EMBL" id="JBGMEK010000054">
    <property type="protein sequence ID" value="MFA0812790.1"/>
    <property type="molecule type" value="Genomic_DNA"/>
</dbReference>
<feature type="domain" description="DUF427" evidence="1">
    <location>
        <begin position="32"/>
        <end position="124"/>
    </location>
</feature>
<dbReference type="Pfam" id="PF04248">
    <property type="entry name" value="NTP_transf_9"/>
    <property type="match status" value="1"/>
</dbReference>
<dbReference type="Gene3D" id="2.170.150.40">
    <property type="entry name" value="Domain of unknown function (DUF427)"/>
    <property type="match status" value="1"/>
</dbReference>
<dbReference type="Proteomes" id="UP001569428">
    <property type="component" value="Unassembled WGS sequence"/>
</dbReference>
<dbReference type="PANTHER" id="PTHR34310">
    <property type="entry name" value="DUF427 DOMAIN PROTEIN (AFU_ORTHOLOGUE AFUA_3G02220)"/>
    <property type="match status" value="1"/>
</dbReference>
<sequence>MAYPEITLSEETIHNPKEPRHFMRVKPVPRTVRVYRGGKMIAESDNALRVTELGKDMYDPIFYLPKEDIIVPLIPIDGKTTHCPLKGDASYFTLDETDEEIAWTYEAAFDFSKIINGLIAFYPDQVVTEEVGASS</sequence>